<organism evidence="1 2">
    <name type="scientific">Leucosporidium creatinivorum</name>
    <dbReference type="NCBI Taxonomy" id="106004"/>
    <lineage>
        <taxon>Eukaryota</taxon>
        <taxon>Fungi</taxon>
        <taxon>Dikarya</taxon>
        <taxon>Basidiomycota</taxon>
        <taxon>Pucciniomycotina</taxon>
        <taxon>Microbotryomycetes</taxon>
        <taxon>Leucosporidiales</taxon>
        <taxon>Leucosporidium</taxon>
    </lineage>
</organism>
<comment type="caution">
    <text evidence="1">The sequence shown here is derived from an EMBL/GenBank/DDBJ whole genome shotgun (WGS) entry which is preliminary data.</text>
</comment>
<dbReference type="InterPro" id="IPR032675">
    <property type="entry name" value="LRR_dom_sf"/>
</dbReference>
<reference evidence="1 2" key="1">
    <citation type="submission" date="2016-07" db="EMBL/GenBank/DDBJ databases">
        <title>Pervasive Adenine N6-methylation of Active Genes in Fungi.</title>
        <authorList>
            <consortium name="DOE Joint Genome Institute"/>
            <person name="Mondo S.J."/>
            <person name="Dannebaum R.O."/>
            <person name="Kuo R.C."/>
            <person name="Labutti K."/>
            <person name="Haridas S."/>
            <person name="Kuo A."/>
            <person name="Salamov A."/>
            <person name="Ahrendt S.R."/>
            <person name="Lipzen A."/>
            <person name="Sullivan W."/>
            <person name="Andreopoulos W.B."/>
            <person name="Clum A."/>
            <person name="Lindquist E."/>
            <person name="Daum C."/>
            <person name="Ramamoorthy G.K."/>
            <person name="Gryganskyi A."/>
            <person name="Culley D."/>
            <person name="Magnuson J.K."/>
            <person name="James T.Y."/>
            <person name="O'Malley M.A."/>
            <person name="Stajich J.E."/>
            <person name="Spatafora J.W."/>
            <person name="Visel A."/>
            <person name="Grigoriev I.V."/>
        </authorList>
    </citation>
    <scope>NUCLEOTIDE SEQUENCE [LARGE SCALE GENOMIC DNA]</scope>
    <source>
        <strain evidence="1 2">62-1032</strain>
    </source>
</reference>
<dbReference type="AlphaFoldDB" id="A0A1Y2G7J4"/>
<sequence length="267" mass="29458">MFDTGSQVTTFSLRDLVWRCSKLQALQFTSASVSMDVPFWQLAVDTPDIQDLALDYCRIILASPSGAISLHHVRRLYLSSLHRPNSTVGALLLALEAPSLDTLFILDITESSPDSKDLENAVCKFAPRLRTFGVTLTDGMTLAASTWSSFTILKSLTLSHEEGLADLSKHLPTALDQLRIRPFAEQSSTFAHLLATFRNPPSSLASLQTLSIPPVAPFGTSADERRASMANRDEVVRICNQRGVEVQEVLLFYDGGYPDFMEDMLDC</sequence>
<dbReference type="Gene3D" id="3.80.10.10">
    <property type="entry name" value="Ribonuclease Inhibitor"/>
    <property type="match status" value="1"/>
</dbReference>
<dbReference type="SUPFAM" id="SSF52047">
    <property type="entry name" value="RNI-like"/>
    <property type="match status" value="1"/>
</dbReference>
<proteinExistence type="predicted"/>
<keyword evidence="2" id="KW-1185">Reference proteome</keyword>
<dbReference type="InParanoid" id="A0A1Y2G7J4"/>
<protein>
    <recommendedName>
        <fullName evidence="3">F-box domain-containing protein</fullName>
    </recommendedName>
</protein>
<dbReference type="Proteomes" id="UP000193467">
    <property type="component" value="Unassembled WGS sequence"/>
</dbReference>
<accession>A0A1Y2G7J4</accession>
<dbReference type="EMBL" id="MCGR01000001">
    <property type="protein sequence ID" value="ORY92538.1"/>
    <property type="molecule type" value="Genomic_DNA"/>
</dbReference>
<name>A0A1Y2G7J4_9BASI</name>
<evidence type="ECO:0000313" key="2">
    <source>
        <dbReference type="Proteomes" id="UP000193467"/>
    </source>
</evidence>
<evidence type="ECO:0000313" key="1">
    <source>
        <dbReference type="EMBL" id="ORY92538.1"/>
    </source>
</evidence>
<gene>
    <name evidence="1" type="ORF">BCR35DRAFT_3313</name>
</gene>
<evidence type="ECO:0008006" key="3">
    <source>
        <dbReference type="Google" id="ProtNLM"/>
    </source>
</evidence>